<dbReference type="RefSeq" id="WP_092871187.1">
    <property type="nucleotide sequence ID" value="NZ_FOJY01000005.1"/>
</dbReference>
<proteinExistence type="inferred from homology"/>
<dbReference type="AlphaFoldDB" id="A0A1I0X0M9"/>
<dbReference type="Proteomes" id="UP000198838">
    <property type="component" value="Unassembled WGS sequence"/>
</dbReference>
<dbReference type="PANTHER" id="PTHR43163:SF6">
    <property type="entry name" value="DIPEPTIDE TRANSPORT SYSTEM PERMEASE PROTEIN DPPB-RELATED"/>
    <property type="match status" value="1"/>
</dbReference>
<dbReference type="InterPro" id="IPR000515">
    <property type="entry name" value="MetI-like"/>
</dbReference>
<keyword evidence="5 7" id="KW-1133">Transmembrane helix</keyword>
<dbReference type="Gene3D" id="1.10.3720.10">
    <property type="entry name" value="MetI-like"/>
    <property type="match status" value="1"/>
</dbReference>
<protein>
    <submittedName>
        <fullName evidence="9">Oligopeptide transport system permease protein</fullName>
    </submittedName>
</protein>
<dbReference type="SUPFAM" id="SSF161098">
    <property type="entry name" value="MetI-like"/>
    <property type="match status" value="1"/>
</dbReference>
<dbReference type="InterPro" id="IPR035906">
    <property type="entry name" value="MetI-like_sf"/>
</dbReference>
<keyword evidence="2 7" id="KW-0813">Transport</keyword>
<dbReference type="CDD" id="cd06261">
    <property type="entry name" value="TM_PBP2"/>
    <property type="match status" value="1"/>
</dbReference>
<evidence type="ECO:0000256" key="4">
    <source>
        <dbReference type="ARBA" id="ARBA00022692"/>
    </source>
</evidence>
<evidence type="ECO:0000313" key="9">
    <source>
        <dbReference type="EMBL" id="SFA93980.1"/>
    </source>
</evidence>
<dbReference type="GO" id="GO:0055085">
    <property type="term" value="P:transmembrane transport"/>
    <property type="evidence" value="ECO:0007669"/>
    <property type="project" value="InterPro"/>
</dbReference>
<dbReference type="InterPro" id="IPR045621">
    <property type="entry name" value="BPD_transp_1_N"/>
</dbReference>
<feature type="transmembrane region" description="Helical" evidence="7">
    <location>
        <begin position="170"/>
        <end position="186"/>
    </location>
</feature>
<comment type="subcellular location">
    <subcellularLocation>
        <location evidence="1 7">Cell membrane</location>
        <topology evidence="1 7">Multi-pass membrane protein</topology>
    </subcellularLocation>
</comment>
<feature type="transmembrane region" description="Helical" evidence="7">
    <location>
        <begin position="224"/>
        <end position="250"/>
    </location>
</feature>
<gene>
    <name evidence="9" type="ORF">SAMN05216249_10593</name>
</gene>
<comment type="similarity">
    <text evidence="7">Belongs to the binding-protein-dependent transport system permease family.</text>
</comment>
<feature type="transmembrane region" description="Helical" evidence="7">
    <location>
        <begin position="9"/>
        <end position="30"/>
    </location>
</feature>
<evidence type="ECO:0000256" key="2">
    <source>
        <dbReference type="ARBA" id="ARBA00022448"/>
    </source>
</evidence>
<evidence type="ECO:0000256" key="5">
    <source>
        <dbReference type="ARBA" id="ARBA00022989"/>
    </source>
</evidence>
<keyword evidence="6 7" id="KW-0472">Membrane</keyword>
<name>A0A1I0X0M9_9FIRM</name>
<keyword evidence="10" id="KW-1185">Reference proteome</keyword>
<sequence>MLRYVVKRACLAIVTIFIICAITFFTMNAIPGGPFDSEKATTPEVKAALEKRYNLDKPLVEQFVIYLGNFFHGDFGVSLKTGRDISKTLVTSFKISAKIGGIAMAFAVLFGVFFGSIAALMRNRLPDRIIVFISTLAAAVPSFVLATLLLLVFCIKLGWIPVWSPTNNSIILPVISLAFYPMAYITRLTKSSMLDALGQDYVRTAKAKGVATHKVIFKHALRNALIPVITYVGPMTASIITGSLVVENIFTIGGLGQKFVTGITNRDYSMIMATTIFLAVLMVFINLISDIIYKLVDPRITFE</sequence>
<evidence type="ECO:0000313" key="10">
    <source>
        <dbReference type="Proteomes" id="UP000198838"/>
    </source>
</evidence>
<keyword evidence="4 7" id="KW-0812">Transmembrane</keyword>
<dbReference type="PANTHER" id="PTHR43163">
    <property type="entry name" value="DIPEPTIDE TRANSPORT SYSTEM PERMEASE PROTEIN DPPB-RELATED"/>
    <property type="match status" value="1"/>
</dbReference>
<organism evidence="9 10">
    <name type="scientific">Acetitomaculum ruminis DSM 5522</name>
    <dbReference type="NCBI Taxonomy" id="1120918"/>
    <lineage>
        <taxon>Bacteria</taxon>
        <taxon>Bacillati</taxon>
        <taxon>Bacillota</taxon>
        <taxon>Clostridia</taxon>
        <taxon>Lachnospirales</taxon>
        <taxon>Lachnospiraceae</taxon>
        <taxon>Acetitomaculum</taxon>
    </lineage>
</organism>
<dbReference type="PROSITE" id="PS50928">
    <property type="entry name" value="ABC_TM1"/>
    <property type="match status" value="1"/>
</dbReference>
<feature type="transmembrane region" description="Helical" evidence="7">
    <location>
        <begin position="129"/>
        <end position="158"/>
    </location>
</feature>
<evidence type="ECO:0000256" key="7">
    <source>
        <dbReference type="RuleBase" id="RU363032"/>
    </source>
</evidence>
<accession>A0A1I0X0M9</accession>
<evidence type="ECO:0000259" key="8">
    <source>
        <dbReference type="PROSITE" id="PS50928"/>
    </source>
</evidence>
<dbReference type="STRING" id="1120918.SAMN05216249_10593"/>
<feature type="transmembrane region" description="Helical" evidence="7">
    <location>
        <begin position="99"/>
        <end position="120"/>
    </location>
</feature>
<keyword evidence="3" id="KW-1003">Cell membrane</keyword>
<dbReference type="EMBL" id="FOJY01000005">
    <property type="protein sequence ID" value="SFA93980.1"/>
    <property type="molecule type" value="Genomic_DNA"/>
</dbReference>
<feature type="domain" description="ABC transmembrane type-1" evidence="8">
    <location>
        <begin position="93"/>
        <end position="289"/>
    </location>
</feature>
<dbReference type="GO" id="GO:0005886">
    <property type="term" value="C:plasma membrane"/>
    <property type="evidence" value="ECO:0007669"/>
    <property type="project" value="UniProtKB-SubCell"/>
</dbReference>
<evidence type="ECO:0000256" key="3">
    <source>
        <dbReference type="ARBA" id="ARBA00022475"/>
    </source>
</evidence>
<feature type="transmembrane region" description="Helical" evidence="7">
    <location>
        <begin position="270"/>
        <end position="293"/>
    </location>
</feature>
<reference evidence="9 10" key="1">
    <citation type="submission" date="2016-10" db="EMBL/GenBank/DDBJ databases">
        <authorList>
            <person name="de Groot N.N."/>
        </authorList>
    </citation>
    <scope>NUCLEOTIDE SEQUENCE [LARGE SCALE GENOMIC DNA]</scope>
    <source>
        <strain evidence="9 10">DSM 5522</strain>
    </source>
</reference>
<evidence type="ECO:0000256" key="6">
    <source>
        <dbReference type="ARBA" id="ARBA00023136"/>
    </source>
</evidence>
<dbReference type="OrthoDB" id="9806409at2"/>
<dbReference type="Pfam" id="PF19300">
    <property type="entry name" value="BPD_transp_1_N"/>
    <property type="match status" value="1"/>
</dbReference>
<dbReference type="Pfam" id="PF00528">
    <property type="entry name" value="BPD_transp_1"/>
    <property type="match status" value="1"/>
</dbReference>
<evidence type="ECO:0000256" key="1">
    <source>
        <dbReference type="ARBA" id="ARBA00004651"/>
    </source>
</evidence>